<gene>
    <name evidence="3" type="ORF">RHODO2019_10240</name>
</gene>
<dbReference type="EMBL" id="CP110615">
    <property type="protein sequence ID" value="UZJ23597.1"/>
    <property type="molecule type" value="Genomic_DNA"/>
</dbReference>
<keyword evidence="2" id="KW-0812">Transmembrane</keyword>
<keyword evidence="2" id="KW-1133">Transmembrane helix</keyword>
<keyword evidence="4" id="KW-1185">Reference proteome</keyword>
<accession>A0ABY6NW31</accession>
<feature type="transmembrane region" description="Helical" evidence="2">
    <location>
        <begin position="49"/>
        <end position="71"/>
    </location>
</feature>
<evidence type="ECO:0000256" key="2">
    <source>
        <dbReference type="SAM" id="Phobius"/>
    </source>
</evidence>
<keyword evidence="2" id="KW-0472">Membrane</keyword>
<dbReference type="InterPro" id="IPR016795">
    <property type="entry name" value="UCP021697"/>
</dbReference>
<proteinExistence type="predicted"/>
<reference evidence="3" key="1">
    <citation type="submission" date="2022-10" db="EMBL/GenBank/DDBJ databases">
        <title>Rhodococcus sp.75.</title>
        <authorList>
            <person name="Sun M."/>
        </authorList>
    </citation>
    <scope>NUCLEOTIDE SEQUENCE</scope>
    <source>
        <strain evidence="3">75</strain>
    </source>
</reference>
<dbReference type="PANTHER" id="PTHR36115:SF6">
    <property type="entry name" value="PROLINE-RICH ANTIGEN HOMOLOG"/>
    <property type="match status" value="1"/>
</dbReference>
<protein>
    <submittedName>
        <fullName evidence="3">RDD family protein</fullName>
    </submittedName>
</protein>
<organism evidence="3 4">
    <name type="scientific">Rhodococcus antarcticus</name>
    <dbReference type="NCBI Taxonomy" id="2987751"/>
    <lineage>
        <taxon>Bacteria</taxon>
        <taxon>Bacillati</taxon>
        <taxon>Actinomycetota</taxon>
        <taxon>Actinomycetes</taxon>
        <taxon>Mycobacteriales</taxon>
        <taxon>Nocardiaceae</taxon>
        <taxon>Rhodococcus</taxon>
    </lineage>
</organism>
<dbReference type="InterPro" id="IPR051791">
    <property type="entry name" value="Pra-immunoreactive"/>
</dbReference>
<feature type="transmembrane region" description="Helical" evidence="2">
    <location>
        <begin position="114"/>
        <end position="134"/>
    </location>
</feature>
<dbReference type="Proteomes" id="UP001164965">
    <property type="component" value="Chromosome"/>
</dbReference>
<evidence type="ECO:0000313" key="3">
    <source>
        <dbReference type="EMBL" id="UZJ23597.1"/>
    </source>
</evidence>
<evidence type="ECO:0000313" key="4">
    <source>
        <dbReference type="Proteomes" id="UP001164965"/>
    </source>
</evidence>
<feature type="region of interest" description="Disordered" evidence="1">
    <location>
        <begin position="1"/>
        <end position="21"/>
    </location>
</feature>
<dbReference type="RefSeq" id="WP_265381704.1">
    <property type="nucleotide sequence ID" value="NZ_CP110615.1"/>
</dbReference>
<evidence type="ECO:0000256" key="1">
    <source>
        <dbReference type="SAM" id="MobiDB-lite"/>
    </source>
</evidence>
<dbReference type="PANTHER" id="PTHR36115">
    <property type="entry name" value="PROLINE-RICH ANTIGEN HOMOLOG-RELATED"/>
    <property type="match status" value="1"/>
</dbReference>
<name>A0ABY6NW31_9NOCA</name>
<sequence length="154" mass="15910">MARMTGSWLSGPGAALPRDSDGTEVRYRGERLGLPQHGPGSIAGTGRRVAAITVDWLLALVVASVVTAPASPGSWGLVVWAVVGAIAVAVFGTTPGQLALGIGVARVDETVPVGVLRSVARVVLVFLVVPPVIWDLDGRGLQDRATQTAVIRSR</sequence>
<dbReference type="PIRSF" id="PIRSF021697">
    <property type="entry name" value="UCP021697"/>
    <property type="match status" value="1"/>
</dbReference>
<feature type="transmembrane region" description="Helical" evidence="2">
    <location>
        <begin position="77"/>
        <end position="102"/>
    </location>
</feature>